<accession>A0A6J5NUV3</accession>
<name>A0A6J5NUV3_9CAUD</name>
<feature type="region of interest" description="Disordered" evidence="1">
    <location>
        <begin position="1"/>
        <end position="31"/>
    </location>
</feature>
<sequence length="195" mass="20290">MSYTATPLARRPKQPRKPAPEADAGTQEDKELDAIMGDSASSTSTIPDADAAALLVGSGYTDGIDGSGWVIAGFHLRLLCLADLMILLRQQNPLVMGTDVELADKLQAACEVLHLCSQPTSRDAVKAANSPSFTELVLAVAESIPYGPESFGVLTEVMEYLQAGGATRVSARNPTVPGLPPSAEGNDCPPPGQSA</sequence>
<feature type="region of interest" description="Disordered" evidence="1">
    <location>
        <begin position="171"/>
        <end position="195"/>
    </location>
</feature>
<protein>
    <submittedName>
        <fullName evidence="2">Uncharacterized protein</fullName>
    </submittedName>
</protein>
<organism evidence="2">
    <name type="scientific">uncultured Caudovirales phage</name>
    <dbReference type="NCBI Taxonomy" id="2100421"/>
    <lineage>
        <taxon>Viruses</taxon>
        <taxon>Duplodnaviria</taxon>
        <taxon>Heunggongvirae</taxon>
        <taxon>Uroviricota</taxon>
        <taxon>Caudoviricetes</taxon>
        <taxon>Peduoviridae</taxon>
        <taxon>Maltschvirus</taxon>
        <taxon>Maltschvirus maltsch</taxon>
    </lineage>
</organism>
<evidence type="ECO:0000256" key="1">
    <source>
        <dbReference type="SAM" id="MobiDB-lite"/>
    </source>
</evidence>
<proteinExistence type="predicted"/>
<gene>
    <name evidence="2" type="ORF">UFOVP783_69</name>
</gene>
<dbReference type="EMBL" id="LR796738">
    <property type="protein sequence ID" value="CAB4162582.1"/>
    <property type="molecule type" value="Genomic_DNA"/>
</dbReference>
<evidence type="ECO:0000313" key="2">
    <source>
        <dbReference type="EMBL" id="CAB4162582.1"/>
    </source>
</evidence>
<reference evidence="2" key="1">
    <citation type="submission" date="2020-04" db="EMBL/GenBank/DDBJ databases">
        <authorList>
            <person name="Chiriac C."/>
            <person name="Salcher M."/>
            <person name="Ghai R."/>
            <person name="Kavagutti S V."/>
        </authorList>
    </citation>
    <scope>NUCLEOTIDE SEQUENCE</scope>
</reference>